<proteinExistence type="predicted"/>
<reference evidence="2 4" key="1">
    <citation type="journal article" date="2018" name="Elife">
        <title>Discovery and characterization of a prevalent human gut bacterial enzyme sufficient for the inactivation of a family of plant toxins.</title>
        <authorList>
            <person name="Koppel N."/>
            <person name="Bisanz J.E."/>
            <person name="Pandelia M.E."/>
            <person name="Turnbaugh P.J."/>
            <person name="Balskus E.P."/>
        </authorList>
    </citation>
    <scope>NUCLEOTIDE SEQUENCE [LARGE SCALE GENOMIC DNA]</scope>
    <source>
        <strain evidence="2 4">DSM 16107</strain>
    </source>
</reference>
<dbReference type="AlphaFoldDB" id="A0A3N0IZJ2"/>
<evidence type="ECO:0000313" key="4">
    <source>
        <dbReference type="Proteomes" id="UP000253817"/>
    </source>
</evidence>
<keyword evidence="4" id="KW-1185">Reference proteome</keyword>
<keyword evidence="1" id="KW-0812">Transmembrane</keyword>
<reference evidence="5" key="2">
    <citation type="submission" date="2018-05" db="EMBL/GenBank/DDBJ databases">
        <title>Genome Sequencing of selected type strains of the family Eggerthellaceae.</title>
        <authorList>
            <person name="Danylec N."/>
            <person name="Stoll D.A."/>
            <person name="Doetsch A."/>
            <person name="Huch M."/>
        </authorList>
    </citation>
    <scope>NUCLEOTIDE SEQUENCE [LARGE SCALE GENOMIC DNA]</scope>
    <source>
        <strain evidence="5">DSM 16107</strain>
    </source>
</reference>
<evidence type="ECO:0000313" key="2">
    <source>
        <dbReference type="EMBL" id="RDB71738.1"/>
    </source>
</evidence>
<protein>
    <submittedName>
        <fullName evidence="3">Uncharacterized protein</fullName>
    </submittedName>
</protein>
<keyword evidence="1" id="KW-1133">Transmembrane helix</keyword>
<dbReference type="EMBL" id="QICC01000014">
    <property type="protein sequence ID" value="RNM42337.1"/>
    <property type="molecule type" value="Genomic_DNA"/>
</dbReference>
<evidence type="ECO:0000313" key="3">
    <source>
        <dbReference type="EMBL" id="RNM42337.1"/>
    </source>
</evidence>
<feature type="transmembrane region" description="Helical" evidence="1">
    <location>
        <begin position="21"/>
        <end position="44"/>
    </location>
</feature>
<sequence>MHIPRNDQDAEAKRSHRTRRIAVAAALACVLVTMAGAGTALAWLTAQTSTANRFVAGTAQPTVVEDFADGGALKRDVRVANDQPNNVDVYVRAVVSIAWQDADGAQLWDAPRYGVDYSMTWGTAADSAGGSWNMARDGLYYYTAPLAPGASTTNLIDTCSPTSTSSDRHLVVDIAVQAIQAHPADAVTGAWGAPVLADGLLDVASIPAPAAAAEEGAAS</sequence>
<keyword evidence="1" id="KW-0472">Membrane</keyword>
<dbReference type="RefSeq" id="WP_114544684.1">
    <property type="nucleotide sequence ID" value="NZ_PPTT01000001.1"/>
</dbReference>
<evidence type="ECO:0000256" key="1">
    <source>
        <dbReference type="SAM" id="Phobius"/>
    </source>
</evidence>
<dbReference type="OrthoDB" id="3183968at2"/>
<dbReference type="Proteomes" id="UP000253817">
    <property type="component" value="Unassembled WGS sequence"/>
</dbReference>
<evidence type="ECO:0000313" key="5">
    <source>
        <dbReference type="Proteomes" id="UP000270112"/>
    </source>
</evidence>
<gene>
    <name evidence="2" type="ORF">C1876_00075</name>
    <name evidence="3" type="ORF">DMP09_05230</name>
</gene>
<name>A0A3N0IZJ2_9ACTN</name>
<reference evidence="3" key="3">
    <citation type="journal article" date="2019" name="Microbiol. Resour. Announc.">
        <title>Draft Genome Sequences of Type Strains of Gordonibacter faecihominis, Paraeggerthella hongkongensis, Parvibacter caecicola,Slackia equolifaciens, Slackia faecicanis, and Slackia isoflavoniconvertens.</title>
        <authorList>
            <person name="Danylec N."/>
            <person name="Stoll D.A."/>
            <person name="Dotsch A."/>
            <person name="Huch M."/>
        </authorList>
    </citation>
    <scope>NUCLEOTIDE SEQUENCE</scope>
    <source>
        <strain evidence="3">DSM 16107</strain>
    </source>
</reference>
<organism evidence="3 5">
    <name type="scientific">Eggerthella sinensis</name>
    <dbReference type="NCBI Taxonomy" id="242230"/>
    <lineage>
        <taxon>Bacteria</taxon>
        <taxon>Bacillati</taxon>
        <taxon>Actinomycetota</taxon>
        <taxon>Coriobacteriia</taxon>
        <taxon>Eggerthellales</taxon>
        <taxon>Eggerthellaceae</taxon>
        <taxon>Eggerthella</taxon>
    </lineage>
</organism>
<dbReference type="EMBL" id="PPTT01000001">
    <property type="protein sequence ID" value="RDB71738.1"/>
    <property type="molecule type" value="Genomic_DNA"/>
</dbReference>
<accession>A0A3N0IZJ2</accession>
<dbReference type="Proteomes" id="UP000270112">
    <property type="component" value="Unassembled WGS sequence"/>
</dbReference>
<comment type="caution">
    <text evidence="3">The sequence shown here is derived from an EMBL/GenBank/DDBJ whole genome shotgun (WGS) entry which is preliminary data.</text>
</comment>